<keyword evidence="3" id="KW-1185">Reference proteome</keyword>
<feature type="region of interest" description="Disordered" evidence="1">
    <location>
        <begin position="49"/>
        <end position="94"/>
    </location>
</feature>
<accession>A0AAE0KTR8</accession>
<evidence type="ECO:0000256" key="1">
    <source>
        <dbReference type="SAM" id="MobiDB-lite"/>
    </source>
</evidence>
<evidence type="ECO:0000313" key="2">
    <source>
        <dbReference type="EMBL" id="KAK3260164.1"/>
    </source>
</evidence>
<dbReference type="Proteomes" id="UP001190700">
    <property type="component" value="Unassembled WGS sequence"/>
</dbReference>
<feature type="compositionally biased region" description="Low complexity" evidence="1">
    <location>
        <begin position="57"/>
        <end position="66"/>
    </location>
</feature>
<protein>
    <submittedName>
        <fullName evidence="2">Uncharacterized protein</fullName>
    </submittedName>
</protein>
<feature type="compositionally biased region" description="Basic and acidic residues" evidence="1">
    <location>
        <begin position="71"/>
        <end position="93"/>
    </location>
</feature>
<proteinExistence type="predicted"/>
<comment type="caution">
    <text evidence="2">The sequence shown here is derived from an EMBL/GenBank/DDBJ whole genome shotgun (WGS) entry which is preliminary data.</text>
</comment>
<evidence type="ECO:0000313" key="3">
    <source>
        <dbReference type="Proteomes" id="UP001190700"/>
    </source>
</evidence>
<gene>
    <name evidence="2" type="ORF">CYMTET_30866</name>
</gene>
<name>A0AAE0KTR8_9CHLO</name>
<dbReference type="EMBL" id="LGRX02018096">
    <property type="protein sequence ID" value="KAK3260164.1"/>
    <property type="molecule type" value="Genomic_DNA"/>
</dbReference>
<reference evidence="2 3" key="1">
    <citation type="journal article" date="2015" name="Genome Biol. Evol.">
        <title>Comparative Genomics of a Bacterivorous Green Alga Reveals Evolutionary Causalities and Consequences of Phago-Mixotrophic Mode of Nutrition.</title>
        <authorList>
            <person name="Burns J.A."/>
            <person name="Paasch A."/>
            <person name="Narechania A."/>
            <person name="Kim E."/>
        </authorList>
    </citation>
    <scope>NUCLEOTIDE SEQUENCE [LARGE SCALE GENOMIC DNA]</scope>
    <source>
        <strain evidence="2 3">PLY_AMNH</strain>
    </source>
</reference>
<dbReference type="AlphaFoldDB" id="A0AAE0KTR8"/>
<sequence>MPGGDVADWTWRGVMSGATELSAALRQLSGMHDENRGLTRELKELALQMERERDKASSSAPSTSSEDVSEDIGRLQNENRKLKEKLEEMERSGRAQQVRQLGLVPFWL</sequence>
<organism evidence="2 3">
    <name type="scientific">Cymbomonas tetramitiformis</name>
    <dbReference type="NCBI Taxonomy" id="36881"/>
    <lineage>
        <taxon>Eukaryota</taxon>
        <taxon>Viridiplantae</taxon>
        <taxon>Chlorophyta</taxon>
        <taxon>Pyramimonadophyceae</taxon>
        <taxon>Pyramimonadales</taxon>
        <taxon>Pyramimonadaceae</taxon>
        <taxon>Cymbomonas</taxon>
    </lineage>
</organism>